<organism evidence="6 7">
    <name type="scientific">Anatilimnocola aggregata</name>
    <dbReference type="NCBI Taxonomy" id="2528021"/>
    <lineage>
        <taxon>Bacteria</taxon>
        <taxon>Pseudomonadati</taxon>
        <taxon>Planctomycetota</taxon>
        <taxon>Planctomycetia</taxon>
        <taxon>Pirellulales</taxon>
        <taxon>Pirellulaceae</taxon>
        <taxon>Anatilimnocola</taxon>
    </lineage>
</organism>
<evidence type="ECO:0000313" key="7">
    <source>
        <dbReference type="Proteomes" id="UP000315017"/>
    </source>
</evidence>
<dbReference type="PANTHER" id="PTHR37306">
    <property type="entry name" value="COLICIN V PRODUCTION PROTEIN"/>
    <property type="match status" value="1"/>
</dbReference>
<keyword evidence="2 5" id="KW-0812">Transmembrane</keyword>
<dbReference type="Pfam" id="PF02674">
    <property type="entry name" value="Colicin_V"/>
    <property type="match status" value="1"/>
</dbReference>
<sequence length="278" mass="30310">MQGYDFLMIGVLVGAIAWGAWKGFAWQVASTASMVLSYFVALNFRAPVAQMISTFFQNRAEQSSGAAALANGPWNVFGAMLILFLGTSLVVWLCFNFVSQAIERMKLKEFDRQVGAVMGLAKGVLLCIIITLFSMTLLEQPQRQAIINSRSGNVIAQILAKAESVLPPEILQVLAPYIDGLENRYPTANYGGAFEPARDLLNTATQQFEKTYQAQPASSYYGGQPASNYAPNGYAPTTGQPGMLPSFNGGQPTYIDPQMADRYRQAIPPVQPPGDRPY</sequence>
<dbReference type="AlphaFoldDB" id="A0A517YB90"/>
<gene>
    <name evidence="6" type="ORF">ETAA8_25590</name>
</gene>
<evidence type="ECO:0000256" key="4">
    <source>
        <dbReference type="ARBA" id="ARBA00023136"/>
    </source>
</evidence>
<dbReference type="Proteomes" id="UP000315017">
    <property type="component" value="Chromosome"/>
</dbReference>
<feature type="transmembrane region" description="Helical" evidence="5">
    <location>
        <begin position="119"/>
        <end position="138"/>
    </location>
</feature>
<dbReference type="InterPro" id="IPR003825">
    <property type="entry name" value="Colicin-V_CvpA"/>
</dbReference>
<dbReference type="EMBL" id="CP036274">
    <property type="protein sequence ID" value="QDU27471.1"/>
    <property type="molecule type" value="Genomic_DNA"/>
</dbReference>
<feature type="transmembrane region" description="Helical" evidence="5">
    <location>
        <begin position="76"/>
        <end position="98"/>
    </location>
</feature>
<keyword evidence="7" id="KW-1185">Reference proteome</keyword>
<dbReference type="GO" id="GO:0016020">
    <property type="term" value="C:membrane"/>
    <property type="evidence" value="ECO:0007669"/>
    <property type="project" value="UniProtKB-SubCell"/>
</dbReference>
<reference evidence="6 7" key="1">
    <citation type="submission" date="2019-02" db="EMBL/GenBank/DDBJ databases">
        <title>Deep-cultivation of Planctomycetes and their phenomic and genomic characterization uncovers novel biology.</title>
        <authorList>
            <person name="Wiegand S."/>
            <person name="Jogler M."/>
            <person name="Boedeker C."/>
            <person name="Pinto D."/>
            <person name="Vollmers J."/>
            <person name="Rivas-Marin E."/>
            <person name="Kohn T."/>
            <person name="Peeters S.H."/>
            <person name="Heuer A."/>
            <person name="Rast P."/>
            <person name="Oberbeckmann S."/>
            <person name="Bunk B."/>
            <person name="Jeske O."/>
            <person name="Meyerdierks A."/>
            <person name="Storesund J.E."/>
            <person name="Kallscheuer N."/>
            <person name="Luecker S."/>
            <person name="Lage O.M."/>
            <person name="Pohl T."/>
            <person name="Merkel B.J."/>
            <person name="Hornburger P."/>
            <person name="Mueller R.-W."/>
            <person name="Bruemmer F."/>
            <person name="Labrenz M."/>
            <person name="Spormann A.M."/>
            <person name="Op den Camp H."/>
            <person name="Overmann J."/>
            <person name="Amann R."/>
            <person name="Jetten M.S.M."/>
            <person name="Mascher T."/>
            <person name="Medema M.H."/>
            <person name="Devos D.P."/>
            <person name="Kaster A.-K."/>
            <person name="Ovreas L."/>
            <person name="Rohde M."/>
            <person name="Galperin M.Y."/>
            <person name="Jogler C."/>
        </authorList>
    </citation>
    <scope>NUCLEOTIDE SEQUENCE [LARGE SCALE GENOMIC DNA]</scope>
    <source>
        <strain evidence="6 7">ETA_A8</strain>
    </source>
</reference>
<evidence type="ECO:0000256" key="2">
    <source>
        <dbReference type="ARBA" id="ARBA00022692"/>
    </source>
</evidence>
<dbReference type="RefSeq" id="WP_202921786.1">
    <property type="nucleotide sequence ID" value="NZ_CP036274.1"/>
</dbReference>
<accession>A0A517YB90</accession>
<dbReference type="GO" id="GO:0009403">
    <property type="term" value="P:toxin biosynthetic process"/>
    <property type="evidence" value="ECO:0007669"/>
    <property type="project" value="InterPro"/>
</dbReference>
<protein>
    <submittedName>
        <fullName evidence="6">Colicin V production protein</fullName>
    </submittedName>
</protein>
<name>A0A517YB90_9BACT</name>
<proteinExistence type="predicted"/>
<evidence type="ECO:0000256" key="3">
    <source>
        <dbReference type="ARBA" id="ARBA00022989"/>
    </source>
</evidence>
<evidence type="ECO:0000256" key="5">
    <source>
        <dbReference type="SAM" id="Phobius"/>
    </source>
</evidence>
<evidence type="ECO:0000313" key="6">
    <source>
        <dbReference type="EMBL" id="QDU27471.1"/>
    </source>
</evidence>
<feature type="transmembrane region" description="Helical" evidence="5">
    <location>
        <begin position="6"/>
        <end position="24"/>
    </location>
</feature>
<keyword evidence="4 5" id="KW-0472">Membrane</keyword>
<keyword evidence="3 5" id="KW-1133">Transmembrane helix</keyword>
<dbReference type="PANTHER" id="PTHR37306:SF1">
    <property type="entry name" value="COLICIN V PRODUCTION PROTEIN"/>
    <property type="match status" value="1"/>
</dbReference>
<evidence type="ECO:0000256" key="1">
    <source>
        <dbReference type="ARBA" id="ARBA00004141"/>
    </source>
</evidence>
<comment type="subcellular location">
    <subcellularLocation>
        <location evidence="1">Membrane</location>
        <topology evidence="1">Multi-pass membrane protein</topology>
    </subcellularLocation>
</comment>
<dbReference type="KEGG" id="aagg:ETAA8_25590"/>